<dbReference type="GO" id="GO:0016887">
    <property type="term" value="F:ATP hydrolysis activity"/>
    <property type="evidence" value="ECO:0007669"/>
    <property type="project" value="InterPro"/>
</dbReference>
<organism evidence="12 13">
    <name type="scientific">Amycolatopsis xylanica</name>
    <dbReference type="NCBI Taxonomy" id="589385"/>
    <lineage>
        <taxon>Bacteria</taxon>
        <taxon>Bacillati</taxon>
        <taxon>Actinomycetota</taxon>
        <taxon>Actinomycetes</taxon>
        <taxon>Pseudonocardiales</taxon>
        <taxon>Pseudonocardiaceae</taxon>
        <taxon>Amycolatopsis</taxon>
    </lineage>
</organism>
<feature type="transmembrane region" description="Helical" evidence="9">
    <location>
        <begin position="133"/>
        <end position="157"/>
    </location>
</feature>
<dbReference type="InterPro" id="IPR036640">
    <property type="entry name" value="ABC1_TM_sf"/>
</dbReference>
<feature type="transmembrane region" description="Helical" evidence="9">
    <location>
        <begin position="60"/>
        <end position="82"/>
    </location>
</feature>
<gene>
    <name evidence="12" type="ORF">SAMN05421504_113106</name>
</gene>
<accession>A0A1H3SCP1</accession>
<keyword evidence="13" id="KW-1185">Reference proteome</keyword>
<reference evidence="12 13" key="1">
    <citation type="submission" date="2016-10" db="EMBL/GenBank/DDBJ databases">
        <authorList>
            <person name="de Groot N.N."/>
        </authorList>
    </citation>
    <scope>NUCLEOTIDE SEQUENCE [LARGE SCALE GENOMIC DNA]</scope>
    <source>
        <strain evidence="12 13">CPCC 202699</strain>
    </source>
</reference>
<dbReference type="PROSITE" id="PS00211">
    <property type="entry name" value="ABC_TRANSPORTER_1"/>
    <property type="match status" value="1"/>
</dbReference>
<feature type="transmembrane region" description="Helical" evidence="9">
    <location>
        <begin position="23"/>
        <end position="40"/>
    </location>
</feature>
<feature type="domain" description="ABC transmembrane type-1" evidence="11">
    <location>
        <begin position="24"/>
        <end position="306"/>
    </location>
</feature>
<dbReference type="Proteomes" id="UP000199515">
    <property type="component" value="Unassembled WGS sequence"/>
</dbReference>
<feature type="transmembrane region" description="Helical" evidence="9">
    <location>
        <begin position="163"/>
        <end position="182"/>
    </location>
</feature>
<dbReference type="PROSITE" id="PS50893">
    <property type="entry name" value="ABC_TRANSPORTER_2"/>
    <property type="match status" value="1"/>
</dbReference>
<keyword evidence="5" id="KW-0547">Nucleotide-binding</keyword>
<evidence type="ECO:0000256" key="2">
    <source>
        <dbReference type="ARBA" id="ARBA00022448"/>
    </source>
</evidence>
<dbReference type="PROSITE" id="PS50929">
    <property type="entry name" value="ABC_TM1F"/>
    <property type="match status" value="1"/>
</dbReference>
<dbReference type="GO" id="GO:0015421">
    <property type="term" value="F:ABC-type oligopeptide transporter activity"/>
    <property type="evidence" value="ECO:0007669"/>
    <property type="project" value="TreeGrafter"/>
</dbReference>
<dbReference type="CDD" id="cd18548">
    <property type="entry name" value="ABC_6TM_Tm287_like"/>
    <property type="match status" value="1"/>
</dbReference>
<dbReference type="AlphaFoldDB" id="A0A1H3SCP1"/>
<evidence type="ECO:0000256" key="7">
    <source>
        <dbReference type="ARBA" id="ARBA00022989"/>
    </source>
</evidence>
<proteinExistence type="predicted"/>
<evidence type="ECO:0000259" key="11">
    <source>
        <dbReference type="PROSITE" id="PS50929"/>
    </source>
</evidence>
<dbReference type="Pfam" id="PF00664">
    <property type="entry name" value="ABC_membrane"/>
    <property type="match status" value="1"/>
</dbReference>
<keyword evidence="4 9" id="KW-0812">Transmembrane</keyword>
<dbReference type="Gene3D" id="1.20.1560.10">
    <property type="entry name" value="ABC transporter type 1, transmembrane domain"/>
    <property type="match status" value="1"/>
</dbReference>
<dbReference type="FunFam" id="3.40.50.300:FF:000854">
    <property type="entry name" value="Multidrug ABC transporter ATP-binding protein"/>
    <property type="match status" value="1"/>
</dbReference>
<dbReference type="InterPro" id="IPR017871">
    <property type="entry name" value="ABC_transporter-like_CS"/>
</dbReference>
<evidence type="ECO:0000256" key="9">
    <source>
        <dbReference type="SAM" id="Phobius"/>
    </source>
</evidence>
<dbReference type="InterPro" id="IPR039421">
    <property type="entry name" value="Type_1_exporter"/>
</dbReference>
<evidence type="ECO:0000256" key="5">
    <source>
        <dbReference type="ARBA" id="ARBA00022741"/>
    </source>
</evidence>
<dbReference type="OrthoDB" id="9806127at2"/>
<name>A0A1H3SCP1_9PSEU</name>
<dbReference type="SMART" id="SM00382">
    <property type="entry name" value="AAA"/>
    <property type="match status" value="1"/>
</dbReference>
<dbReference type="SUPFAM" id="SSF90123">
    <property type="entry name" value="ABC transporter transmembrane region"/>
    <property type="match status" value="1"/>
</dbReference>
<dbReference type="STRING" id="589385.SAMN05421504_113106"/>
<dbReference type="RefSeq" id="WP_091298944.1">
    <property type="nucleotide sequence ID" value="NZ_FNON01000013.1"/>
</dbReference>
<evidence type="ECO:0000313" key="12">
    <source>
        <dbReference type="EMBL" id="SDZ35430.1"/>
    </source>
</evidence>
<feature type="domain" description="ABC transporter" evidence="10">
    <location>
        <begin position="340"/>
        <end position="575"/>
    </location>
</feature>
<dbReference type="InterPro" id="IPR003439">
    <property type="entry name" value="ABC_transporter-like_ATP-bd"/>
</dbReference>
<dbReference type="GO" id="GO:0005886">
    <property type="term" value="C:plasma membrane"/>
    <property type="evidence" value="ECO:0007669"/>
    <property type="project" value="UniProtKB-SubCell"/>
</dbReference>
<evidence type="ECO:0000256" key="1">
    <source>
        <dbReference type="ARBA" id="ARBA00004651"/>
    </source>
</evidence>
<keyword evidence="6 12" id="KW-0067">ATP-binding</keyword>
<dbReference type="EMBL" id="FNON01000013">
    <property type="protein sequence ID" value="SDZ35430.1"/>
    <property type="molecule type" value="Genomic_DNA"/>
</dbReference>
<evidence type="ECO:0000313" key="13">
    <source>
        <dbReference type="Proteomes" id="UP000199515"/>
    </source>
</evidence>
<dbReference type="Gene3D" id="3.40.50.300">
    <property type="entry name" value="P-loop containing nucleotide triphosphate hydrolases"/>
    <property type="match status" value="1"/>
</dbReference>
<evidence type="ECO:0000256" key="6">
    <source>
        <dbReference type="ARBA" id="ARBA00022840"/>
    </source>
</evidence>
<dbReference type="GO" id="GO:0005524">
    <property type="term" value="F:ATP binding"/>
    <property type="evidence" value="ECO:0007669"/>
    <property type="project" value="UniProtKB-KW"/>
</dbReference>
<dbReference type="InterPro" id="IPR011527">
    <property type="entry name" value="ABC1_TM_dom"/>
</dbReference>
<protein>
    <submittedName>
        <fullName evidence="12">ATP-binding cassette, subfamily B</fullName>
    </submittedName>
</protein>
<feature type="transmembrane region" description="Helical" evidence="9">
    <location>
        <begin position="279"/>
        <end position="304"/>
    </location>
</feature>
<keyword evidence="2" id="KW-0813">Transport</keyword>
<evidence type="ECO:0000259" key="10">
    <source>
        <dbReference type="PROSITE" id="PS50893"/>
    </source>
</evidence>
<sequence>MWPHASELSGLLRDHVRARRTQVAWLVVLHSLQSVALLYLPTLSADIIDNGVLAGDTGHIWRVGALMIGVTVVQVVCLAAAVRLGAYTALSVGRDLREAMFARVLDLSTTELATLGTPSLITRTANDVQQIQTFLLTGLTVLVAAPVMGIGGVVLALGQDVPLALLLLVMVPVIGSLMLVIVRRLRPLQRILQRSADSVNGVLREQVVGVRVIRAFNRDEYERRRFADINTELTEVGIRSGRLSTLMLPLAATVTTLFCVPVVWIGAYRVDAGQMQVGALTAFLGYLAQILVGIISATFALMALPRAEASAERVAEVLRTKTSVVPPAKPVTRLPRPGHLELREVEYRLPGAEAAVLRGVDLVARPGETIAVVGSTGSGKSTLLALIARLADVTAGRILVGGVDVRELDRATLSREVCLVPQRAGLFAGTIASNLRFWRPGVPDDELWRALETAQAREFVERMGKGLNSAVTQGGGNLSGGQRQRLAIARALVVRPRIYLFDDSFAALDYRTDGRLRAALAAETADAAVVLVSQRVATIQHAHRILVLEEGAIAGVGTHHELLAGNAVYREIVQSQLAEEPA</sequence>
<dbReference type="PANTHER" id="PTHR43394">
    <property type="entry name" value="ATP-DEPENDENT PERMEASE MDL1, MITOCHONDRIAL"/>
    <property type="match status" value="1"/>
</dbReference>
<dbReference type="InterPro" id="IPR027417">
    <property type="entry name" value="P-loop_NTPase"/>
</dbReference>
<evidence type="ECO:0000256" key="8">
    <source>
        <dbReference type="ARBA" id="ARBA00023136"/>
    </source>
</evidence>
<comment type="subcellular location">
    <subcellularLocation>
        <location evidence="1">Cell membrane</location>
        <topology evidence="1">Multi-pass membrane protein</topology>
    </subcellularLocation>
</comment>
<feature type="transmembrane region" description="Helical" evidence="9">
    <location>
        <begin position="246"/>
        <end position="267"/>
    </location>
</feature>
<dbReference type="Pfam" id="PF00005">
    <property type="entry name" value="ABC_tran"/>
    <property type="match status" value="1"/>
</dbReference>
<evidence type="ECO:0000256" key="3">
    <source>
        <dbReference type="ARBA" id="ARBA00022475"/>
    </source>
</evidence>
<dbReference type="SUPFAM" id="SSF52540">
    <property type="entry name" value="P-loop containing nucleoside triphosphate hydrolases"/>
    <property type="match status" value="1"/>
</dbReference>
<keyword evidence="7 9" id="KW-1133">Transmembrane helix</keyword>
<keyword evidence="3" id="KW-1003">Cell membrane</keyword>
<keyword evidence="8 9" id="KW-0472">Membrane</keyword>
<dbReference type="PANTHER" id="PTHR43394:SF1">
    <property type="entry name" value="ATP-BINDING CASSETTE SUB-FAMILY B MEMBER 10, MITOCHONDRIAL"/>
    <property type="match status" value="1"/>
</dbReference>
<evidence type="ECO:0000256" key="4">
    <source>
        <dbReference type="ARBA" id="ARBA00022692"/>
    </source>
</evidence>
<dbReference type="InterPro" id="IPR003593">
    <property type="entry name" value="AAA+_ATPase"/>
</dbReference>